<comment type="caution">
    <text evidence="1">The sequence shown here is derived from an EMBL/GenBank/DDBJ whole genome shotgun (WGS) entry which is preliminary data.</text>
</comment>
<dbReference type="Gene3D" id="3.20.20.370">
    <property type="entry name" value="Glycoside hydrolase/deacetylase"/>
    <property type="match status" value="1"/>
</dbReference>
<dbReference type="Proteomes" id="UP000809621">
    <property type="component" value="Unassembled WGS sequence"/>
</dbReference>
<dbReference type="InterPro" id="IPR011330">
    <property type="entry name" value="Glyco_hydro/deAcase_b/a-brl"/>
</dbReference>
<dbReference type="EMBL" id="JAFEUM010000001">
    <property type="protein sequence ID" value="MBM7035172.1"/>
    <property type="molecule type" value="Genomic_DNA"/>
</dbReference>
<sequence>MECAVVIHTEEEFDWNGGFNRFNDNVSHHTQFTTTVKQLLDIGAKVTLALDYAFINSPQGRQAIEELVGLASPNIEFASHLHPWVTPPYSESDSEGNVDEYHSFAGNLARDLEFDKLKTLTDAIEALTHHAPTTYLAGRYGIGENTYEILHALGYKTDISPSAFSDFTSMGGPDFSSTTNGHYVKQGIEVFPHNSAFLSVVGPLANYLNKKPELFTRIQSSTPLKLLSKIARVKKLRFSPEGVPIYELKRIYSRLQQTGHQHLILSLHSSSLKSGLTPYSTGNTAADIGESTVEIMTWLLNNNKVIPSLVSEFSRLEKANND</sequence>
<accession>A0ABS2HH69</accession>
<protein>
    <recommendedName>
        <fullName evidence="3">WalW protein</fullName>
    </recommendedName>
</protein>
<name>A0ABS2HH69_9VIBR</name>
<dbReference type="SUPFAM" id="SSF88713">
    <property type="entry name" value="Glycoside hydrolase/deacetylase"/>
    <property type="match status" value="1"/>
</dbReference>
<evidence type="ECO:0000313" key="1">
    <source>
        <dbReference type="EMBL" id="MBM7035172.1"/>
    </source>
</evidence>
<organism evidence="1 2">
    <name type="scientific">Vibrio ulleungensis</name>
    <dbReference type="NCBI Taxonomy" id="2807619"/>
    <lineage>
        <taxon>Bacteria</taxon>
        <taxon>Pseudomonadati</taxon>
        <taxon>Pseudomonadota</taxon>
        <taxon>Gammaproteobacteria</taxon>
        <taxon>Vibrionales</taxon>
        <taxon>Vibrionaceae</taxon>
        <taxon>Vibrio</taxon>
    </lineage>
</organism>
<keyword evidence="2" id="KW-1185">Reference proteome</keyword>
<dbReference type="RefSeq" id="WP_205156795.1">
    <property type="nucleotide sequence ID" value="NZ_JAFEUM010000001.1"/>
</dbReference>
<reference evidence="1 2" key="1">
    <citation type="submission" date="2021-02" db="EMBL/GenBank/DDBJ databases">
        <authorList>
            <person name="Park J.-S."/>
        </authorList>
    </citation>
    <scope>NUCLEOTIDE SEQUENCE [LARGE SCALE GENOMIC DNA]</scope>
    <source>
        <strain evidence="1 2">188UL20-2</strain>
    </source>
</reference>
<proteinExistence type="predicted"/>
<evidence type="ECO:0008006" key="3">
    <source>
        <dbReference type="Google" id="ProtNLM"/>
    </source>
</evidence>
<evidence type="ECO:0000313" key="2">
    <source>
        <dbReference type="Proteomes" id="UP000809621"/>
    </source>
</evidence>
<gene>
    <name evidence="1" type="ORF">JQC93_02030</name>
</gene>